<name>A0A078ADB3_STYLE</name>
<keyword evidence="3 10" id="KW-0238">DNA-binding</keyword>
<evidence type="ECO:0000256" key="1">
    <source>
        <dbReference type="ARBA" id="ARBA00004123"/>
    </source>
</evidence>
<feature type="domain" description="Myb-like" evidence="7">
    <location>
        <begin position="227"/>
        <end position="271"/>
    </location>
</feature>
<evidence type="ECO:0000256" key="6">
    <source>
        <dbReference type="SAM" id="MobiDB-lite"/>
    </source>
</evidence>
<dbReference type="Proteomes" id="UP000039865">
    <property type="component" value="Unassembled WGS sequence"/>
</dbReference>
<evidence type="ECO:0000256" key="2">
    <source>
        <dbReference type="ARBA" id="ARBA00023015"/>
    </source>
</evidence>
<evidence type="ECO:0000256" key="5">
    <source>
        <dbReference type="ARBA" id="ARBA00023242"/>
    </source>
</evidence>
<dbReference type="InterPro" id="IPR009057">
    <property type="entry name" value="Homeodomain-like_sf"/>
</dbReference>
<organism evidence="10 11">
    <name type="scientific">Stylonychia lemnae</name>
    <name type="common">Ciliate</name>
    <dbReference type="NCBI Taxonomy" id="5949"/>
    <lineage>
        <taxon>Eukaryota</taxon>
        <taxon>Sar</taxon>
        <taxon>Alveolata</taxon>
        <taxon>Ciliophora</taxon>
        <taxon>Intramacronucleata</taxon>
        <taxon>Spirotrichea</taxon>
        <taxon>Stichotrichia</taxon>
        <taxon>Sporadotrichida</taxon>
        <taxon>Oxytrichidae</taxon>
        <taxon>Stylonychinae</taxon>
        <taxon>Stylonychia</taxon>
    </lineage>
</organism>
<dbReference type="OrthoDB" id="342406at2759"/>
<dbReference type="InterPro" id="IPR006447">
    <property type="entry name" value="Myb_dom_plants"/>
</dbReference>
<keyword evidence="11" id="KW-1185">Reference proteome</keyword>
<dbReference type="CDD" id="cd00167">
    <property type="entry name" value="SANT"/>
    <property type="match status" value="1"/>
</dbReference>
<evidence type="ECO:0000313" key="11">
    <source>
        <dbReference type="Proteomes" id="UP000039865"/>
    </source>
</evidence>
<protein>
    <submittedName>
        <fullName evidence="10">Myb-like dna-binding shaqkyf class family protein</fullName>
    </submittedName>
</protein>
<sequence length="594" mass="68705">MQIRRQVSKAVKDYQNPKKNTHFSPSPIKRYQSSKSFIMAANTSSQDNKENLGGPLFSQIQSFSSTKRQRKPLQQVFNEMHHNSMNIVSKGLENENQGQSDDKCTKSVSLYPIEIEEALITDNQQRQLNSHFKNMTQDSTLKRRRNDKYSANHQAHSDFELNNADLQDIQQQNISNQTVQQNNQEFSLKIDRQQSLIKNPESESLMDTSYHSGNSQHNNPSAMQYSGRWTDEEHEKFLEGLKIYGKDWRLIEEYIGSRTCAQIRSHAQKYFNKINRTASKKSNKSERQTLGKRTREEVKDIMNPQPQIQSPLNKPIQKPENPIPLSIIQQQTKEQVSMIQENLQKLAEDEFQLSLSFLIQQREKISFDSIIKRITPENACKQMIQISNNFHEQAMKALQLNKFDICNRMVDERNLTQFICILLSKQVTVQPIKDDQNEAQQEQVIQHVTTSHSQESLEANQETIQQRIQNFTAQKIRSTNAFPSDILAKTPEMIKVQNKNILNYSGISMNTLNQASTFHNSIFNSAMTQNNNAEISPFRNILKTPLPLQRATPRDDKLSEIKGEYLRNQIQNLMMNQRNITGCANLLSQQSLNK</sequence>
<evidence type="ECO:0000256" key="4">
    <source>
        <dbReference type="ARBA" id="ARBA00023163"/>
    </source>
</evidence>
<evidence type="ECO:0000313" key="10">
    <source>
        <dbReference type="EMBL" id="CDW79522.1"/>
    </source>
</evidence>
<comment type="subcellular location">
    <subcellularLocation>
        <location evidence="1">Nucleus</location>
    </subcellularLocation>
</comment>
<keyword evidence="5" id="KW-0539">Nucleus</keyword>
<feature type="compositionally biased region" description="Basic and acidic residues" evidence="6">
    <location>
        <begin position="283"/>
        <end position="295"/>
    </location>
</feature>
<dbReference type="EMBL" id="CCKQ01008079">
    <property type="protein sequence ID" value="CDW79522.1"/>
    <property type="molecule type" value="Genomic_DNA"/>
</dbReference>
<evidence type="ECO:0000259" key="8">
    <source>
        <dbReference type="PROSITE" id="PS51293"/>
    </source>
</evidence>
<keyword evidence="4" id="KW-0804">Transcription</keyword>
<dbReference type="Pfam" id="PF00249">
    <property type="entry name" value="Myb_DNA-binding"/>
    <property type="match status" value="1"/>
</dbReference>
<reference evidence="10 11" key="1">
    <citation type="submission" date="2014-06" db="EMBL/GenBank/DDBJ databases">
        <authorList>
            <person name="Swart Estienne"/>
        </authorList>
    </citation>
    <scope>NUCLEOTIDE SEQUENCE [LARGE SCALE GENOMIC DNA]</scope>
    <source>
        <strain evidence="10 11">130c</strain>
    </source>
</reference>
<dbReference type="Gene3D" id="1.10.10.60">
    <property type="entry name" value="Homeodomain-like"/>
    <property type="match status" value="1"/>
</dbReference>
<feature type="region of interest" description="Disordered" evidence="6">
    <location>
        <begin position="1"/>
        <end position="28"/>
    </location>
</feature>
<dbReference type="InParanoid" id="A0A078ADB3"/>
<feature type="domain" description="HTH myb-type" evidence="9">
    <location>
        <begin position="227"/>
        <end position="275"/>
    </location>
</feature>
<dbReference type="InterPro" id="IPR017930">
    <property type="entry name" value="Myb_dom"/>
</dbReference>
<dbReference type="AlphaFoldDB" id="A0A078ADB3"/>
<evidence type="ECO:0000256" key="3">
    <source>
        <dbReference type="ARBA" id="ARBA00023125"/>
    </source>
</evidence>
<dbReference type="SMART" id="SM00717">
    <property type="entry name" value="SANT"/>
    <property type="match status" value="1"/>
</dbReference>
<keyword evidence="2" id="KW-0805">Transcription regulation</keyword>
<dbReference type="GO" id="GO:0005634">
    <property type="term" value="C:nucleus"/>
    <property type="evidence" value="ECO:0007669"/>
    <property type="project" value="UniProtKB-SubCell"/>
</dbReference>
<feature type="compositionally biased region" description="Polar residues" evidence="6">
    <location>
        <begin position="205"/>
        <end position="223"/>
    </location>
</feature>
<dbReference type="PROSITE" id="PS51293">
    <property type="entry name" value="SANT"/>
    <property type="match status" value="1"/>
</dbReference>
<dbReference type="PROSITE" id="PS50090">
    <property type="entry name" value="MYB_LIKE"/>
    <property type="match status" value="1"/>
</dbReference>
<proteinExistence type="predicted"/>
<feature type="region of interest" description="Disordered" evidence="6">
    <location>
        <begin position="204"/>
        <end position="223"/>
    </location>
</feature>
<dbReference type="GO" id="GO:0010468">
    <property type="term" value="P:regulation of gene expression"/>
    <property type="evidence" value="ECO:0007669"/>
    <property type="project" value="UniProtKB-ARBA"/>
</dbReference>
<dbReference type="SUPFAM" id="SSF46689">
    <property type="entry name" value="Homeodomain-like"/>
    <property type="match status" value="1"/>
</dbReference>
<gene>
    <name evidence="10" type="primary">Contig14137.g15073</name>
    <name evidence="10" type="ORF">STYLEM_8511</name>
</gene>
<evidence type="ECO:0000259" key="7">
    <source>
        <dbReference type="PROSITE" id="PS50090"/>
    </source>
</evidence>
<dbReference type="PROSITE" id="PS51294">
    <property type="entry name" value="HTH_MYB"/>
    <property type="match status" value="1"/>
</dbReference>
<accession>A0A078ADB3</accession>
<dbReference type="InterPro" id="IPR001005">
    <property type="entry name" value="SANT/Myb"/>
</dbReference>
<feature type="domain" description="SANT" evidence="8">
    <location>
        <begin position="224"/>
        <end position="275"/>
    </location>
</feature>
<dbReference type="InterPro" id="IPR017884">
    <property type="entry name" value="SANT_dom"/>
</dbReference>
<feature type="region of interest" description="Disordered" evidence="6">
    <location>
        <begin position="276"/>
        <end position="295"/>
    </location>
</feature>
<dbReference type="FunFam" id="1.10.10.60:FF:000023">
    <property type="entry name" value="protein REVEILLE 6 isoform X1"/>
    <property type="match status" value="1"/>
</dbReference>
<evidence type="ECO:0000259" key="9">
    <source>
        <dbReference type="PROSITE" id="PS51294"/>
    </source>
</evidence>
<dbReference type="GO" id="GO:0003677">
    <property type="term" value="F:DNA binding"/>
    <property type="evidence" value="ECO:0007669"/>
    <property type="project" value="UniProtKB-KW"/>
</dbReference>
<dbReference type="NCBIfam" id="TIGR01557">
    <property type="entry name" value="myb_SHAQKYF"/>
    <property type="match status" value="1"/>
</dbReference>
<dbReference type="PANTHER" id="PTHR12802">
    <property type="entry name" value="SWI/SNF COMPLEX-RELATED"/>
    <property type="match status" value="1"/>
</dbReference>